<reference evidence="2 3" key="1">
    <citation type="submission" date="2017-12" db="EMBL/GenBank/DDBJ databases">
        <title>Comparative genomics of Botrytis spp.</title>
        <authorList>
            <person name="Valero-Jimenez C.A."/>
            <person name="Tapia P."/>
            <person name="Veloso J."/>
            <person name="Silva-Moreno E."/>
            <person name="Staats M."/>
            <person name="Valdes J.H."/>
            <person name="Van Kan J.A.L."/>
        </authorList>
    </citation>
    <scope>NUCLEOTIDE SEQUENCE [LARGE SCALE GENOMIC DNA]</scope>
    <source>
        <strain evidence="2 3">MUCL11595</strain>
    </source>
</reference>
<protein>
    <submittedName>
        <fullName evidence="2">Uncharacterized protein</fullName>
    </submittedName>
</protein>
<evidence type="ECO:0000256" key="1">
    <source>
        <dbReference type="SAM" id="MobiDB-lite"/>
    </source>
</evidence>
<dbReference type="Proteomes" id="UP000297527">
    <property type="component" value="Unassembled WGS sequence"/>
</dbReference>
<organism evidence="2 3">
    <name type="scientific">Botryotinia convoluta</name>
    <dbReference type="NCBI Taxonomy" id="54673"/>
    <lineage>
        <taxon>Eukaryota</taxon>
        <taxon>Fungi</taxon>
        <taxon>Dikarya</taxon>
        <taxon>Ascomycota</taxon>
        <taxon>Pezizomycotina</taxon>
        <taxon>Leotiomycetes</taxon>
        <taxon>Helotiales</taxon>
        <taxon>Sclerotiniaceae</taxon>
        <taxon>Botryotinia</taxon>
    </lineage>
</organism>
<sequence length="73" mass="7932">MSGNRRSLKLFSSRRDSNGDLSCPPPYHFTAPTSSQTGGAKPIFDFSNMNTSMDSNSSKSSPPSGYPRNKVDE</sequence>
<dbReference type="EMBL" id="PQXN01000353">
    <property type="protein sequence ID" value="TGO45922.1"/>
    <property type="molecule type" value="Genomic_DNA"/>
</dbReference>
<name>A0A4Z1HF05_9HELO</name>
<dbReference type="OrthoDB" id="3558911at2759"/>
<dbReference type="AlphaFoldDB" id="A0A4Z1HF05"/>
<evidence type="ECO:0000313" key="2">
    <source>
        <dbReference type="EMBL" id="TGO45922.1"/>
    </source>
</evidence>
<gene>
    <name evidence="2" type="ORF">BCON_0355g00010</name>
</gene>
<evidence type="ECO:0000313" key="3">
    <source>
        <dbReference type="Proteomes" id="UP000297527"/>
    </source>
</evidence>
<keyword evidence="3" id="KW-1185">Reference proteome</keyword>
<accession>A0A4Z1HF05</accession>
<feature type="compositionally biased region" description="Low complexity" evidence="1">
    <location>
        <begin position="47"/>
        <end position="63"/>
    </location>
</feature>
<comment type="caution">
    <text evidence="2">The sequence shown here is derived from an EMBL/GenBank/DDBJ whole genome shotgun (WGS) entry which is preliminary data.</text>
</comment>
<proteinExistence type="predicted"/>
<feature type="region of interest" description="Disordered" evidence="1">
    <location>
        <begin position="1"/>
        <end position="73"/>
    </location>
</feature>